<gene>
    <name evidence="2" type="ORF">MUCCIDRAFT_183824</name>
</gene>
<reference evidence="2 3" key="1">
    <citation type="submission" date="2015-06" db="EMBL/GenBank/DDBJ databases">
        <title>Expansion of signal transduction pathways in fungi by whole-genome duplication.</title>
        <authorList>
            <consortium name="DOE Joint Genome Institute"/>
            <person name="Corrochano L.M."/>
            <person name="Kuo A."/>
            <person name="Marcet-Houben M."/>
            <person name="Polaino S."/>
            <person name="Salamov A."/>
            <person name="Villalobos J.M."/>
            <person name="Alvarez M.I."/>
            <person name="Avalos J."/>
            <person name="Benito E.P."/>
            <person name="Benoit I."/>
            <person name="Burger G."/>
            <person name="Camino L.P."/>
            <person name="Canovas D."/>
            <person name="Cerda-Olmedo E."/>
            <person name="Cheng J.-F."/>
            <person name="Dominguez A."/>
            <person name="Elias M."/>
            <person name="Eslava A.P."/>
            <person name="Glaser F."/>
            <person name="Grimwood J."/>
            <person name="Gutierrez G."/>
            <person name="Heitman J."/>
            <person name="Henrissat B."/>
            <person name="Iturriaga E.A."/>
            <person name="Lang B.F."/>
            <person name="Lavin J.L."/>
            <person name="Lee S."/>
            <person name="Li W."/>
            <person name="Lindquist E."/>
            <person name="Lopez-Garcia S."/>
            <person name="Luque E.M."/>
            <person name="Marcos A.T."/>
            <person name="Martin J."/>
            <person name="Mccluskey K."/>
            <person name="Medina H.R."/>
            <person name="Miralles-Duran A."/>
            <person name="Miyazaki A."/>
            <person name="Munoz-Torres E."/>
            <person name="Oguiza J.A."/>
            <person name="Ohm R."/>
            <person name="Olmedo M."/>
            <person name="Orejas M."/>
            <person name="Ortiz-Castellanos L."/>
            <person name="Pisabarro A.G."/>
            <person name="Rodriguez-Romero J."/>
            <person name="Ruiz-Herrera J."/>
            <person name="Ruiz-Vazquez R."/>
            <person name="Sanz C."/>
            <person name="Schackwitz W."/>
            <person name="Schmutz J."/>
            <person name="Shahriari M."/>
            <person name="Shelest E."/>
            <person name="Silva-Franco F."/>
            <person name="Soanes D."/>
            <person name="Syed K."/>
            <person name="Tagua V.G."/>
            <person name="Talbot N.J."/>
            <person name="Thon M."/>
            <person name="De Vries R.P."/>
            <person name="Wiebenga A."/>
            <person name="Yadav J.S."/>
            <person name="Braun E.L."/>
            <person name="Baker S."/>
            <person name="Garre V."/>
            <person name="Horwitz B."/>
            <person name="Torres-Martinez S."/>
            <person name="Idnurm A."/>
            <person name="Herrera-Estrella A."/>
            <person name="Gabaldon T."/>
            <person name="Grigoriev I.V."/>
        </authorList>
    </citation>
    <scope>NUCLEOTIDE SEQUENCE [LARGE SCALE GENOMIC DNA]</scope>
    <source>
        <strain evidence="2 3">CBS 277.49</strain>
    </source>
</reference>
<proteinExistence type="predicted"/>
<protein>
    <submittedName>
        <fullName evidence="2">Uncharacterized protein</fullName>
    </submittedName>
</protein>
<organism evidence="2 3">
    <name type="scientific">Mucor lusitanicus CBS 277.49</name>
    <dbReference type="NCBI Taxonomy" id="747725"/>
    <lineage>
        <taxon>Eukaryota</taxon>
        <taxon>Fungi</taxon>
        <taxon>Fungi incertae sedis</taxon>
        <taxon>Mucoromycota</taxon>
        <taxon>Mucoromycotina</taxon>
        <taxon>Mucoromycetes</taxon>
        <taxon>Mucorales</taxon>
        <taxon>Mucorineae</taxon>
        <taxon>Mucoraceae</taxon>
        <taxon>Mucor</taxon>
    </lineage>
</organism>
<sequence length="618" mass="69872">MDNKILEYQVPQDANIDCPPYFRSTPLSQWSVYDYMQYEGSGKKLGKLSEQFYNALETIQNSEGTPNDVKRLLNSTLPRMKASKPKDTARVRINRYSQCAVSNSSGNASFVLNSLAPEKNSDSSRSENPAAQSKMPAPNKGKRKAAEMEDSSELQIPVPPDDTDALDSLFKDPLPNPVPSLSPSEFRRLVYIYGSKALSKTFYLADAFAVENLIKAFDPTTLGEQLDVMSAKLAMSIDLSNIMQVNALKLSLSRIIDTVNNGVTSVFRQYLNSQVWERINDVDMDINEGMSTTAKQLYQQILTRGTVNDKIDKKEMRIAIAEEKLSMLKSDQTECLQILDILDVITKHCLTDRSILSDEDASELTCYRKFAKILDEILDNTMLDILDGERVSKASKSVAKNLEKTYNASIPLSNGFGRRIDLMIASRDVELSTSEWKRSKSPAVKCLQQQAKNIRINKAILRYFLDLPISESDKSKVMTVGMDWMGTMGYMFAVKPLDDVFVARTLCTLTMPTYIDELPSFIDTLDHLYSWRNHHIHVKDIVLEALCKQEEGMFFSSVLGSSTTTTTDGHTSPNVYLTPTRSRRRSAESGVQDEEEQEEQQEEYQEEHQEDYQEDEDE</sequence>
<feature type="region of interest" description="Disordered" evidence="1">
    <location>
        <begin position="117"/>
        <end position="158"/>
    </location>
</feature>
<evidence type="ECO:0000313" key="3">
    <source>
        <dbReference type="Proteomes" id="UP000077051"/>
    </source>
</evidence>
<evidence type="ECO:0000313" key="2">
    <source>
        <dbReference type="EMBL" id="OAD05512.1"/>
    </source>
</evidence>
<comment type="caution">
    <text evidence="2">The sequence shown here is derived from an EMBL/GenBank/DDBJ whole genome shotgun (WGS) entry which is preliminary data.</text>
</comment>
<dbReference type="Proteomes" id="UP000077051">
    <property type="component" value="Unassembled WGS sequence"/>
</dbReference>
<feature type="compositionally biased region" description="Acidic residues" evidence="1">
    <location>
        <begin position="591"/>
        <end position="605"/>
    </location>
</feature>
<dbReference type="AlphaFoldDB" id="A0A162TLU0"/>
<feature type="region of interest" description="Disordered" evidence="1">
    <location>
        <begin position="562"/>
        <end position="618"/>
    </location>
</feature>
<dbReference type="OrthoDB" id="2244190at2759"/>
<dbReference type="VEuPathDB" id="FungiDB:MUCCIDRAFT_183824"/>
<accession>A0A162TLU0</accession>
<dbReference type="EMBL" id="AMYB01000003">
    <property type="protein sequence ID" value="OAD05512.1"/>
    <property type="molecule type" value="Genomic_DNA"/>
</dbReference>
<name>A0A162TLU0_MUCCL</name>
<keyword evidence="3" id="KW-1185">Reference proteome</keyword>
<feature type="compositionally biased region" description="Low complexity" evidence="1">
    <location>
        <begin position="562"/>
        <end position="572"/>
    </location>
</feature>
<evidence type="ECO:0000256" key="1">
    <source>
        <dbReference type="SAM" id="MobiDB-lite"/>
    </source>
</evidence>